<evidence type="ECO:0000256" key="7">
    <source>
        <dbReference type="RuleBase" id="RU000562"/>
    </source>
</evidence>
<comment type="function">
    <text evidence="6 7">This protein binds to 23S rRNA in the presence of protein L20.</text>
</comment>
<evidence type="ECO:0000256" key="1">
    <source>
        <dbReference type="ARBA" id="ARBA00008563"/>
    </source>
</evidence>
<dbReference type="GO" id="GO:0005737">
    <property type="term" value="C:cytoplasm"/>
    <property type="evidence" value="ECO:0007669"/>
    <property type="project" value="UniProtKB-ARBA"/>
</dbReference>
<comment type="caution">
    <text evidence="9">The sequence shown here is derived from an EMBL/GenBank/DDBJ whole genome shotgun (WGS) entry which is preliminary data.</text>
</comment>
<dbReference type="GO" id="GO:0005840">
    <property type="term" value="C:ribosome"/>
    <property type="evidence" value="ECO:0007669"/>
    <property type="project" value="UniProtKB-KW"/>
</dbReference>
<evidence type="ECO:0000313" key="9">
    <source>
        <dbReference type="EMBL" id="MBD2778267.1"/>
    </source>
</evidence>
<organism evidence="9 10">
    <name type="scientific">Iningainema tapete BLCC-T55</name>
    <dbReference type="NCBI Taxonomy" id="2748662"/>
    <lineage>
        <taxon>Bacteria</taxon>
        <taxon>Bacillati</taxon>
        <taxon>Cyanobacteriota</taxon>
        <taxon>Cyanophyceae</taxon>
        <taxon>Nostocales</taxon>
        <taxon>Scytonemataceae</taxon>
        <taxon>Iningainema tapete</taxon>
    </lineage>
</organism>
<keyword evidence="4 6" id="KW-0689">Ribosomal protein</keyword>
<comment type="similarity">
    <text evidence="1 6 7">Belongs to the bacterial ribosomal protein bL21 family.</text>
</comment>
<evidence type="ECO:0000256" key="3">
    <source>
        <dbReference type="ARBA" id="ARBA00022884"/>
    </source>
</evidence>
<reference evidence="9" key="1">
    <citation type="submission" date="2020-09" db="EMBL/GenBank/DDBJ databases">
        <title>Iningainema tapete sp. nov. (Scytonemataceae, Cyanobacteria) from greenhouses in central Florida (USA) produces two types of nodularin with biosynthetic potential for microcystin-LR and anabaenopeptins.</title>
        <authorList>
            <person name="Berthold D.E."/>
            <person name="Lefler F.W."/>
            <person name="Huang I.-S."/>
            <person name="Abdulla H."/>
            <person name="Zimba P.V."/>
            <person name="Laughinghouse H.D. IV."/>
        </authorList>
    </citation>
    <scope>NUCLEOTIDE SEQUENCE</scope>
    <source>
        <strain evidence="9">BLCCT55</strain>
    </source>
</reference>
<dbReference type="PROSITE" id="PS01169">
    <property type="entry name" value="RIBOSOMAL_L21"/>
    <property type="match status" value="1"/>
</dbReference>
<dbReference type="EMBL" id="JACXAE010000126">
    <property type="protein sequence ID" value="MBD2778267.1"/>
    <property type="molecule type" value="Genomic_DNA"/>
</dbReference>
<dbReference type="InterPro" id="IPR018258">
    <property type="entry name" value="Ribosomal_bL21_CS"/>
</dbReference>
<proteinExistence type="inferred from homology"/>
<dbReference type="AlphaFoldDB" id="A0A8J6XXI9"/>
<dbReference type="InterPro" id="IPR028909">
    <property type="entry name" value="bL21-like"/>
</dbReference>
<dbReference type="Proteomes" id="UP000629098">
    <property type="component" value="Unassembled WGS sequence"/>
</dbReference>
<dbReference type="PANTHER" id="PTHR21349:SF0">
    <property type="entry name" value="LARGE RIBOSOMAL SUBUNIT PROTEIN BL21M"/>
    <property type="match status" value="1"/>
</dbReference>
<comment type="subunit">
    <text evidence="6">Part of the 50S ribosomal subunit. Contacts protein L20.</text>
</comment>
<accession>A0A8J6XXI9</accession>
<dbReference type="GO" id="GO:0019843">
    <property type="term" value="F:rRNA binding"/>
    <property type="evidence" value="ECO:0007669"/>
    <property type="project" value="UniProtKB-UniRule"/>
</dbReference>
<dbReference type="InterPro" id="IPR036164">
    <property type="entry name" value="bL21-like_sf"/>
</dbReference>
<dbReference type="SUPFAM" id="SSF141091">
    <property type="entry name" value="L21p-like"/>
    <property type="match status" value="1"/>
</dbReference>
<keyword evidence="2 6" id="KW-0699">rRNA-binding</keyword>
<keyword evidence="5 6" id="KW-0687">Ribonucleoprotein</keyword>
<evidence type="ECO:0000256" key="2">
    <source>
        <dbReference type="ARBA" id="ARBA00022730"/>
    </source>
</evidence>
<sequence>MTYAIIETGGKQLKVEPGRFYDIELLSAQEDEKVTIQSVLLVQHNGEFTIGQPLVAGATVEGTVMRHLRGRKVIVYKMKPKKKTRKKRGHRQEITRLMIDSIIVDGTVLTSEQQTATDETQPEVTSTIVEPSAENATEPVASFETQSDETTPVAETVAE</sequence>
<protein>
    <recommendedName>
        <fullName evidence="6">Large ribosomal subunit protein bL21</fullName>
    </recommendedName>
</protein>
<dbReference type="PANTHER" id="PTHR21349">
    <property type="entry name" value="50S RIBOSOMAL PROTEIN L21"/>
    <property type="match status" value="1"/>
</dbReference>
<feature type="compositionally biased region" description="Polar residues" evidence="8">
    <location>
        <begin position="112"/>
        <end position="129"/>
    </location>
</feature>
<dbReference type="Pfam" id="PF00829">
    <property type="entry name" value="Ribosomal_L21p"/>
    <property type="match status" value="1"/>
</dbReference>
<evidence type="ECO:0000256" key="8">
    <source>
        <dbReference type="SAM" id="MobiDB-lite"/>
    </source>
</evidence>
<dbReference type="NCBIfam" id="TIGR00061">
    <property type="entry name" value="L21"/>
    <property type="match status" value="1"/>
</dbReference>
<gene>
    <name evidence="6 9" type="primary">rplU</name>
    <name evidence="6" type="synonym">rpl21</name>
    <name evidence="9" type="ORF">ICL16_41060</name>
</gene>
<evidence type="ECO:0000256" key="4">
    <source>
        <dbReference type="ARBA" id="ARBA00022980"/>
    </source>
</evidence>
<name>A0A8J6XXI9_9CYAN</name>
<evidence type="ECO:0000313" key="10">
    <source>
        <dbReference type="Proteomes" id="UP000629098"/>
    </source>
</evidence>
<dbReference type="GO" id="GO:0006412">
    <property type="term" value="P:translation"/>
    <property type="evidence" value="ECO:0007669"/>
    <property type="project" value="UniProtKB-UniRule"/>
</dbReference>
<dbReference type="GO" id="GO:1990904">
    <property type="term" value="C:ribonucleoprotein complex"/>
    <property type="evidence" value="ECO:0007669"/>
    <property type="project" value="UniProtKB-KW"/>
</dbReference>
<dbReference type="InterPro" id="IPR001787">
    <property type="entry name" value="Ribosomal_bL21"/>
</dbReference>
<evidence type="ECO:0000256" key="6">
    <source>
        <dbReference type="HAMAP-Rule" id="MF_01363"/>
    </source>
</evidence>
<evidence type="ECO:0000256" key="5">
    <source>
        <dbReference type="ARBA" id="ARBA00023274"/>
    </source>
</evidence>
<dbReference type="HAMAP" id="MF_01363">
    <property type="entry name" value="Ribosomal_bL21"/>
    <property type="match status" value="1"/>
</dbReference>
<keyword evidence="3 6" id="KW-0694">RNA-binding</keyword>
<keyword evidence="10" id="KW-1185">Reference proteome</keyword>
<feature type="region of interest" description="Disordered" evidence="8">
    <location>
        <begin position="112"/>
        <end position="159"/>
    </location>
</feature>
<dbReference type="GO" id="GO:0003735">
    <property type="term" value="F:structural constituent of ribosome"/>
    <property type="evidence" value="ECO:0007669"/>
    <property type="project" value="InterPro"/>
</dbReference>